<keyword evidence="1" id="KW-0812">Transmembrane</keyword>
<evidence type="ECO:0000313" key="2">
    <source>
        <dbReference type="EMBL" id="KAG1810603.1"/>
    </source>
</evidence>
<dbReference type="AlphaFoldDB" id="A0A9P7E447"/>
<feature type="transmembrane region" description="Helical" evidence="1">
    <location>
        <begin position="12"/>
        <end position="34"/>
    </location>
</feature>
<sequence>MFCIMMMSATNVIVIAVLPFSFSDMLCTFVWSIIHVDVYRRSSSLHFRPQIVTHSVLTSRILFNLPVNKVPVFPHTIDTLYGNDILSTRV</sequence>
<keyword evidence="1" id="KW-0472">Membrane</keyword>
<keyword evidence="3" id="KW-1185">Reference proteome</keyword>
<dbReference type="GeneID" id="64637596"/>
<dbReference type="RefSeq" id="XP_041189499.1">
    <property type="nucleotide sequence ID" value="XM_041343580.1"/>
</dbReference>
<protein>
    <submittedName>
        <fullName evidence="2">Uncharacterized protein</fullName>
    </submittedName>
</protein>
<dbReference type="EMBL" id="JABBWG010000032">
    <property type="protein sequence ID" value="KAG1810603.1"/>
    <property type="molecule type" value="Genomic_DNA"/>
</dbReference>
<organism evidence="2 3">
    <name type="scientific">Suillus subaureus</name>
    <dbReference type="NCBI Taxonomy" id="48587"/>
    <lineage>
        <taxon>Eukaryota</taxon>
        <taxon>Fungi</taxon>
        <taxon>Dikarya</taxon>
        <taxon>Basidiomycota</taxon>
        <taxon>Agaricomycotina</taxon>
        <taxon>Agaricomycetes</taxon>
        <taxon>Agaricomycetidae</taxon>
        <taxon>Boletales</taxon>
        <taxon>Suillineae</taxon>
        <taxon>Suillaceae</taxon>
        <taxon>Suillus</taxon>
    </lineage>
</organism>
<evidence type="ECO:0000256" key="1">
    <source>
        <dbReference type="SAM" id="Phobius"/>
    </source>
</evidence>
<proteinExistence type="predicted"/>
<name>A0A9P7E447_9AGAM</name>
<evidence type="ECO:0000313" key="3">
    <source>
        <dbReference type="Proteomes" id="UP000807769"/>
    </source>
</evidence>
<comment type="caution">
    <text evidence="2">The sequence shown here is derived from an EMBL/GenBank/DDBJ whole genome shotgun (WGS) entry which is preliminary data.</text>
</comment>
<reference evidence="2" key="1">
    <citation type="journal article" date="2020" name="New Phytol.">
        <title>Comparative genomics reveals dynamic genome evolution in host specialist ectomycorrhizal fungi.</title>
        <authorList>
            <person name="Lofgren L.A."/>
            <person name="Nguyen N.H."/>
            <person name="Vilgalys R."/>
            <person name="Ruytinx J."/>
            <person name="Liao H.L."/>
            <person name="Branco S."/>
            <person name="Kuo A."/>
            <person name="LaButti K."/>
            <person name="Lipzen A."/>
            <person name="Andreopoulos W."/>
            <person name="Pangilinan J."/>
            <person name="Riley R."/>
            <person name="Hundley H."/>
            <person name="Na H."/>
            <person name="Barry K."/>
            <person name="Grigoriev I.V."/>
            <person name="Stajich J.E."/>
            <person name="Kennedy P.G."/>
        </authorList>
    </citation>
    <scope>NUCLEOTIDE SEQUENCE</scope>
    <source>
        <strain evidence="2">MN1</strain>
    </source>
</reference>
<accession>A0A9P7E447</accession>
<dbReference type="Proteomes" id="UP000807769">
    <property type="component" value="Unassembled WGS sequence"/>
</dbReference>
<keyword evidence="1" id="KW-1133">Transmembrane helix</keyword>
<gene>
    <name evidence="2" type="ORF">BJ212DRAFT_584385</name>
</gene>